<feature type="region of interest" description="Disordered" evidence="13">
    <location>
        <begin position="6167"/>
        <end position="6216"/>
    </location>
</feature>
<evidence type="ECO:0000256" key="6">
    <source>
        <dbReference type="ARBA" id="ARBA00022786"/>
    </source>
</evidence>
<evidence type="ECO:0000256" key="10">
    <source>
        <dbReference type="ARBA" id="ARBA00022989"/>
    </source>
</evidence>
<feature type="compositionally biased region" description="Low complexity" evidence="13">
    <location>
        <begin position="659"/>
        <end position="678"/>
    </location>
</feature>
<sequence length="7343" mass="790219">MALGAALVEPLVWYAYYWVALFVLEERLWRIVSAAPLRVLRRSWFATWAYAPLHAVALALFGTRCRQRAAALVRVPRGPGCRGRLRSDAWGLYDDNDAQWRKFRSALPLLAAAAAAAPPRPRVRRALPRRPRVRRGRPRVARALRPRVVRRVPRRGARAAAARAARGLGARAARAGARSGPGALRRRMTWAYVASAPRLDAHGGLAPLADALPFLALRLASARRSAPEGRPATFRDVVAYATYAPLYLAGPVATYGDLSSARRRRASRPTRRGRRSRASTSARARRRTHVYALAASGAYGALPPGAAAAFAFLFINVLWLKFAFLWRCFRCWALADGRRAPENMRRFVCDNFTIAGFWRGWHASFNGWLRAYNLAALRRAAYDLEHSALETLRAVAVVLYEKRLASGRAPADFRLRDDHACVAMTLTRRKNGRKCLRALGLQRIDGVWRETNRADRAPRLGGEVVAVGAAAEARPEDEDAAEARDMARVASARQRPARCARGVAPRRPPAQAAWFGAVVDEVDHLLYRYRRWRAARPSSQGARARVAQRRVHAGFRERKRSAATPATTTASARARAAPRPERRPGRGQLAHVRKKAPGPLKGFDAPSEANGERCCVYFDAAKKRWCLGPAPGLDGRRLRLLAGDAAGAPRGTRSRRTRATPAAASSSSRPGPSHASTSATRPGPPEEDGSPNALPVVVAEDRVAGCDDVAAVWVGATHKTYVPRAALAPLPHGEALAFLVESDGAGGALARAPPGGKPAAPRATPKKSAAAEVLATVGAAAAFGAAAKPKKAPAGARETVMPDGDGDDDGDDDDDGDGDKDDGDGEKPAEAPEPAAAAPKAKTASTKRRATEDDDGDSVVDAKEWTYKTDQERRVEREDGVLCDEEPMDVARWTALAKALLGERGGGAFSHVFDCDTLDAGGKAGWRSRVAPELLGVQFDGANFTVVHLPDEGVTDPHAVVSHDPRLEDHVVWVARDNVSPTALERRAKNRDRAFGDVDPWFGQQRLDDDELAFGTAANAADGARHAERDRHKKPASKRGPGKADYDAAATGAAPDALQVWDLRRGAVPETLRVVTRPARADAVADGDDDDEPEPVAVDAAPLLRMQKDRSSCLVLPPKHWLELAPTDVPTNNGWVRGLNDYTVVVDVKFEKPLEAAFAALQPQARQGGGACHFLPPAAPAPPAGVAWRALATRRRRARATLRARRWNRVVIAVEAQWEKGRKVKVYVNGAPSFEGYWNATGARADKDNVPLAKKQKRGKAKKDRLRGLATGSRREDWRREAPAADPARARPSASSTSGARPEAEATYTVAVVCAHAHLLGFHESTLCATATACKERFRTAKSFGGVPAARATCPVFWAAALSASRVPQPSSEVYKDKTGKKPDPDEEKKRRGVALGALYDWLLPWLAGRPFGRGPPAGATVDDFRTPQRSGAHDYRTVLHSLAFVARRSGLGPADSKQLMLALKMQLLAFAEHDLSFLESIEDADVKLLDNHGAGVAHSAAKLATRPDRSGSMGPDELEAVRSAVRRLDDKVRSLPRSGREDAGPEPLLLDASHRARRQVAPYHGLDRLLRRGSVDKFAGAAMSSPRYVPVDFLAVRARASTLDEALDAMRWADRVCTLTSVQSDRVKRSGFLKHALLTHVFTRVLPVPRPRGALADRARPCLWADEDILYGQQLDGLILLQRLVEHFAAAAFSINSTRAADGSRTVVPAVAAAVADALARRAALDEPSYLSLTLSGAAGRSLGFGISAGPLALQSATIEARDPHLSVARTSVLDYFAAQAGLEKTMCWDMGQSRAAANLDGMLRSLCDELAWNPSPSILPHYATAPNLLLAKNCPEWACYRDVAFYFKYFMNTSAAAFPAAPASDDAYTQRMAHLSWSYDEAQHRFVVAAFSKSLACASSSAARFPSNAAPGPYCAPHAVATEDDVLHVKQLPSFGDALGQHDSELLLSYLTVPYIRLPLVLRFFSTEDRVHALRTAACQGILDAVLFEPGRYLEAGLGDRAPRSAPCGDDETLLLATPYGHLLNELQRSPKTTCDAVVALLKHALDLDAGTVRATTVPIIQYLARTCARVDAYLDFVLAYDADADPLNPLRDFALPAAHRSVIEAASKELRRLLRGPVHCMVEAWISELAAECADGGDKTLVDANARLIANLEAHNLVVFRTATSAADMTEDVASTVACAMTYLQTRHSWNRVALDVPETEVFGAYQDLRRPLLERLTSTTGKERADVCEAILRVTAGSGQRLVAGADDVAPRKWAAVAEPKHLRPGYVSARFTLSPTPGAPGDEPIEYVDRRDDRGRKGDAHRVMLDLQAGLLTVGTMHLRALSAAHAAHPDVVATVGTQAVQAATVSSATNREWLRLVSSSLELQIWTTPDARPLAPHPPGLLREYAPDALEKDEYWLLPLVEPLRLAYFNDPRDPVHLWMAEDPLDASATVARLVANRPEAGGCWREIYAFRDHAVVHVYDVFSHARRFHRALVHTTDTRFTLKEMQPELPPPCGAGDPFESLGPNEATSVAVMRDHDHAGNLSLTRETYVPTRLLAGQLPEALLDAYEWWQDEGDDLVGYPPSTRGDAAAGGAAAGRDGPRAAAGRGRAATAGPRPAATEAEAFVVRVALKRELPLLAAALPWLGATVRRVPLALARRAARAARAACSRASALPTPKALVELPPIESRAAGADHGERTPYAMAVAAIAKLVERHAPEHVVAAVGALAPESRFETVGSLCAAVDAALPAGSGGDVAEHRLLNLLLAKEGSELHSVARTLSRVDNLSSILAWTAATTRDEPDAEPTYAISVVELPRLKLSFAERGGKLYSLDHAQLAISNVSNAMTKSLIRGLPHSLLLANANDELTVLLPSVRVTRPALGVFSTALVVDRTNAPVGAGRRAWGAALKDGFYYLYDAHVSLGYLICPTLAASLYLLLLRFLSRDYARCFQLARAVGVDYELSEECANILAAFAAGNDDDHPDAISCRLRVTIVLADAGATVPWDVASQCAKLCGNQIFNPTSISLVDFHTGAKLVEKLSRVSASCRLSREEELRLLKRFAVVDASKHSVAERTAIRNRREHLAALASGRASPTFAASLSPKYVHGGDWVARVASNTRPVLQARPEFAAGVQLFASRDADPTIYGVQAVDELFALLQAKANGSPEDVLGSTHGRGFLYLYSLLAGGASVDVFGGGSASWSTAAATSTRSSYSRGATSWDLDFDDYDADLDAWDDRRWRRPTRAPATPAGRSWAGLAMFALENVAGPSPVASILATLASYPELVPGLPEWRKPSAGGAKTKGRGRAVGDSTKRVFSGRDPSVAALFDEILEVLPPKLRETLAAAPDPPTWTVGDAKHEVSLSSIPRDRQHGPGHDDRQPPSHESALTTIAEHIPHCRCGPDVGWARPDVSDHAASPSTRLRAVDAPFVAKIAAELEASERREAANAALLERRKVLSAAHVRKALDDAPLFRKARRMDVDGATPTDFRWFDDEALDAAAADHLEAVAAGGRFRDGSVVAVFAGAAWDPESRLAVGALKTLHEKLRREGGDGSFEIIFASLDQSEAEMAEFFVADHGDWLCLKYGDKAAADRLFGLWKPGGAPALLLLDATDGSVLCEDGFAALRKDPTAEKFPWCDRKRFSLASLRNQRALGLVDDGDGDRATIRAPPTAQAVLRAFRKRSLACHPDRLPADDGSRLVRARLVAAKAQFERLSLAKENLLHEIEARASTWAGGRGGADAGGADLSRDDARRRGRALAGGVDVARYVARETRAVAAAGALPFARRAASTRGRVAKRCSLAPTTTRVQREARRDERVPSLRCLDDRALAGICGGDDAVGGVHRDHALREVGQLVADLEELKSADLVFMARARRLARFAANRLDAGDGDGDEAMGRGPRDVAQAAHALRRRAGAEATVDEEFLYSCLLSSEGAADVRRINPFLGDATRVLDLATALMLHASRVGANNRCLTAAGELRALLRGAGSAAGSDADRLRERHALRLKSEALAGLLSARRHFADADGDGWTYDPRFLLTEFAWNIVLREKQVALVRDIAAAVGDASRVSAVVKQMLMGGGKTTVVAPLLALLLGADARALVALVVPPALLEFSRANLRATFNAVIHKPVYTLEIDRNTTVTAETIAKLDHCRKSRGVVIATPSTVKAAHLKYVECCELLTDARRVAGAGSAAGGPCENAVDLAAVEAHASELRRLLGLFKGGVAIVDEVDLVLHPLKSELNFPIGDKVPLDFSPERWQLAIHMLDAVFSYETGASSVGFDESVLARKVLGDLRRAIDDGFRRRALQRSPHLTLLSLSYYHDTLKPILAEWAVFWLMKSHVGGVTREDTLRFLVEGASEAGPNADVARRINDRSTIDAAHAQMLTLARDWIQSFLPHCLSKIDRVSFGVLDATDLQRALAQDPRMPLSRRVLAIPFVGKDTPSRSSEFAHPDVIIGLTILAYRYSGMPYSAVERVVSALLASFEKELGPFRRRKSSLLFEHWISAAGGALKTSDTASSMICETGDDVRRAVERLVNDEECVPLRLLRRSNSGQMNKIYKLLRRSPHCVHHFLESFVFPEHMRHQSTKLSASGQEIGGDVLFPRRVGFSGTPSDLIPAELGRCGYELGSDGYMIECLTRADVSAHVNVADDWTVDSLLRDVARSEAPRLNALIDVGALVTGVSNEQVARRLLDLGLAPCDGVVFLDPETDKKMILVRATKRVVALETSGIPPHRRFAFYDNIHTTGMDIHHSATAVAAVTLGKDSNFRDYAQGAFRMRGVAKGQRLVTLLIPELRDLVRRDLALARIPCPPQLGGDAPGEAGDLSPVGVAVVAWLTLQSMKGERLQFNQLSVQNALNVPRKNAFAALLGAALASGSGQRLTLSAPSVTGSTRRATADAATEATITRTKGFVVTAIRVDHDAPFGGGRGFVQIYDRHPSKTFFLPLRSPDGALLWTCDDAAFEAAADAHASNPTFAADVRAAVGVYLEPLDFAVADRVAPPAPLAETLARSVEDHAKFVASPEDRDRCARWVDALRSMPVKAEECELAREMVQEMEEEREKQQEQEQERAVEVEKYVDCAYRRDGEKPSSWPLDRLRHRDLCRQFYPLSDFRLFARRPLEFPAFVLSSDNYFRRDWIGERRLKNVVVTAEWIPDVGALAPALHGGARTTGRYASAARILAGAGAVADDDVAELSRLAAHAARDDALAAARAMGGGALAADGFEALATSGRLEPYEDGRFVVAVSLAEAETLRRVLHVRQGRALLDGSRCALALSLNDDTVLDASTDFAPAAAPFSRDASRACLSFFDSNAYHGERDLNVLVRSLGWRNAPSARRRWFTQVAACRRRFSRPWREQPVAAVFQLSDAGSMTLLRCLSAGLRRALERAGVHLFDAFHEAWDASGNGILSPKEVVAALRACGLGGAASLDDVLDFVDRADGDGDGNLSYYELVDALRDPEEAPDDDGDDDRDAAARADKALAARRAPRAARRGRGRRRRAARARARRLDAEAAERDADAREEERVRLAVERAEGEQDARFGRRSNPSVDASKPGGEATFSFATGRHVRGARVRGTTAFLERAGAIELAASGGGPLRCGRADQRSEVMRVLRATPGLCGPEEDLTYLVPSVDRLLDAAAQANSEAQLWTQVEECRQQLGAAPEDQGRGRGRVGGGAVRPEGVRLRDVARGVVGVDGGRRGPRPRARRVLLAAPGPPAGETFTPRSEKATRADVARFEKVGGKALEGKTITVTDGPGRWRQRRLVGVVLTCYGNAKVVKVAWLPGRDRTDVVDLGCAAAQFVVEAREGGLHDDGRLVEIAHAASRTVVIVSETFGRVTARDGEWAYVDAGAVAKLARQIRRRFVVVADAVWKERRPWARNLPAVRFKVSTKLVPSDLADELAHVVGEIHVVRRRDARGGLPAATATVAVAGEVVATAEIPGARPRARGVSFIASPCDEGRVAGLAYAAGPHGLGYYLEHERAADAARAREVLTEYCGTRAHVDAAIYVSNPLRGARGGAEPGARAGRARQRFEFALNGEPSAKCVVAVARTATLGDLKAKLELATGVPAASQVLLAPGDSETLMAKLSESQREAFEALDALIGETEKHVEGWVEKVAEALGRTIKAYEDCGAVAEDDAATLVALGLGDADEATEIQVLPRPESILEPLTQIIVKQPVPGGGAAAPVAAAPDRDDLRPEAQALGARRRHRARAAAPHLRREGVRGQRDAPGPRHLPELRPRGRGVGDEATARPFAEPVDACVRVRVGPRSEKGKATSRPLLGAAPPGARADDAPPLLAVGDSASPGARRASSPADSVRGAKVQDAITDKGDFTHVHLADGDTCWGWTEVWLVVDAGPHDEARTRRPTPTARAHARAAPRTTTGRGRSSRSTGPRACPRASRSSAPAAPRPSPTSTSWCYGRALSGREVLGVHARARARADLARAEGADDGDDVVGSEECHTPEWRVEEVLAGAAGAPRSRGVTLAARRACTSALAVLGRRLAFFVSDDASKEALVAAGLPELVAARTPLEPDEATGVSPELVLAASRARAFAAHAGGKKFERLGLSARSDGKSTILYLLTAETASALARRVKGDAADASKKRKASTLTTPRPARGAGVASPKLRWAPATAAALASPPSHAKWRLTGLGAVACQAYPDLVLGADDAGAPRCCRRRRRAGDGVKPTDEASAAEAAQAAAEKKKIRIGASVMIKETAWGGSNASKAYGRVTDVDGDGSLRVDVVDWGEVVVAPEDATLLSNAAARAGAGDGPKKAKFAYTKGEAIFSGVQRNVPLAFLDDDAGGWTRHYCAPYARPTHADDLRSIPEDATYVLVGAVKAGAQSLALAAIGERDVVVGPANPLARPPDIDVDWSDELGAEEEPARSSNGAYWYLREGLSFGFAAEQHVVLAAADVCSRGTEPGALRLSWHLEGSGGHRCGKEFSLDDSRAWLKVVYYTTKTPSRPRPLFTSAALERLGVETYDGLCEDYSYEVHEDDSLDDGPVSRAYSACLEVFLRQLCGRAWESLDASWKATESRKQPGEFYFADAVSGQSLWSGAAVGVLRACHVWRVLADEADRRRALGDDDEFGSTLAAAAADASRYVGGSDDLRALRLEPAVFDSSASLAEGGAAAALLKVGAKVAFYPDHEGEGHHRRRNPRGATVTKLDAQDNCVQLKYAGSATTWVPLDALGVDELPKLGFAAKALDRVPPRAARSRTRSRTRARAARRGPSAAPAPGAAPSAWRRRRQRLGGAAAWLDARVVAVDGDRLRVRYRAHGPSRDAWVDRGSGGVAPAASSVGAWRGPRRRGRRRRGPRGRRLRHQAELLRAAGLPVTRCASSSRRQGRPPPLPVYHQEIAHYVVETLRIHPSSDDVAKKGTHCKWP</sequence>
<comment type="caution">
    <text evidence="16">The sequence shown here is derived from an EMBL/GenBank/DDBJ whole genome shotgun (WGS) entry which is preliminary data.</text>
</comment>
<feature type="compositionally biased region" description="Basic residues" evidence="13">
    <location>
        <begin position="1031"/>
        <end position="1041"/>
    </location>
</feature>
<keyword evidence="6" id="KW-0833">Ubl conjugation pathway</keyword>
<feature type="region of interest" description="Disordered" evidence="13">
    <location>
        <begin position="3274"/>
        <end position="3296"/>
    </location>
</feature>
<evidence type="ECO:0000256" key="13">
    <source>
        <dbReference type="SAM" id="MobiDB-lite"/>
    </source>
</evidence>
<dbReference type="Pfam" id="PF12359">
    <property type="entry name" value="DUF3645"/>
    <property type="match status" value="1"/>
</dbReference>
<dbReference type="PROSITE" id="PS00018">
    <property type="entry name" value="EF_HAND_1"/>
    <property type="match status" value="2"/>
</dbReference>
<feature type="region of interest" description="Disordered" evidence="13">
    <location>
        <begin position="1248"/>
        <end position="1302"/>
    </location>
</feature>
<feature type="compositionally biased region" description="Basic and acidic residues" evidence="13">
    <location>
        <begin position="5473"/>
        <end position="5507"/>
    </location>
</feature>
<keyword evidence="7" id="KW-0378">Hydrolase</keyword>
<feature type="compositionally biased region" description="Basic and acidic residues" evidence="13">
    <location>
        <begin position="1532"/>
        <end position="1544"/>
    </location>
</feature>
<feature type="compositionally biased region" description="Basic residues" evidence="13">
    <location>
        <begin position="261"/>
        <end position="284"/>
    </location>
</feature>
<feature type="region of interest" description="Disordered" evidence="13">
    <location>
        <begin position="1369"/>
        <end position="1390"/>
    </location>
</feature>
<evidence type="ECO:0000256" key="5">
    <source>
        <dbReference type="ARBA" id="ARBA00022692"/>
    </source>
</evidence>
<dbReference type="PANTHER" id="PTHR13367:SF28">
    <property type="entry name" value="UBIQUITIN THIOESTERASE ZRANB1"/>
    <property type="match status" value="1"/>
</dbReference>
<organism evidence="16 17">
    <name type="scientific">Aureococcus anophagefferens</name>
    <name type="common">Harmful bloom alga</name>
    <dbReference type="NCBI Taxonomy" id="44056"/>
    <lineage>
        <taxon>Eukaryota</taxon>
        <taxon>Sar</taxon>
        <taxon>Stramenopiles</taxon>
        <taxon>Ochrophyta</taxon>
        <taxon>Pelagophyceae</taxon>
        <taxon>Pelagomonadales</taxon>
        <taxon>Pelagomonadaceae</taxon>
        <taxon>Aureococcus</taxon>
    </lineage>
</organism>
<feature type="compositionally biased region" description="Basic residues" evidence="13">
    <location>
        <begin position="5452"/>
        <end position="5472"/>
    </location>
</feature>
<evidence type="ECO:0000256" key="12">
    <source>
        <dbReference type="SAM" id="Coils"/>
    </source>
</evidence>
<feature type="transmembrane region" description="Helical" evidence="14">
    <location>
        <begin position="7"/>
        <end position="24"/>
    </location>
</feature>
<evidence type="ECO:0000256" key="3">
    <source>
        <dbReference type="ARBA" id="ARBA00012759"/>
    </source>
</evidence>
<feature type="compositionally biased region" description="Basic residues" evidence="13">
    <location>
        <begin position="7173"/>
        <end position="7187"/>
    </location>
</feature>
<keyword evidence="10 14" id="KW-1133">Transmembrane helix</keyword>
<dbReference type="InterPro" id="IPR004299">
    <property type="entry name" value="MBOAT_fam"/>
</dbReference>
<feature type="region of interest" description="Disordered" evidence="13">
    <location>
        <begin position="7169"/>
        <end position="7205"/>
    </location>
</feature>
<feature type="region of interest" description="Disordered" evidence="13">
    <location>
        <begin position="1019"/>
        <end position="1051"/>
    </location>
</feature>
<dbReference type="Pfam" id="PF13905">
    <property type="entry name" value="Thioredoxin_8"/>
    <property type="match status" value="1"/>
</dbReference>
<feature type="region of interest" description="Disordered" evidence="13">
    <location>
        <begin position="6555"/>
        <end position="6585"/>
    </location>
</feature>
<evidence type="ECO:0000259" key="15">
    <source>
        <dbReference type="PROSITE" id="PS50222"/>
    </source>
</evidence>
<feature type="compositionally biased region" description="Basic and acidic residues" evidence="13">
    <location>
        <begin position="1374"/>
        <end position="1390"/>
    </location>
</feature>
<feature type="coiled-coil region" evidence="12">
    <location>
        <begin position="5016"/>
        <end position="5046"/>
    </location>
</feature>
<keyword evidence="4" id="KW-0645">Protease</keyword>
<feature type="compositionally biased region" description="Basic residues" evidence="13">
    <location>
        <begin position="546"/>
        <end position="561"/>
    </location>
</feature>
<feature type="compositionally biased region" description="Low complexity" evidence="13">
    <location>
        <begin position="7251"/>
        <end position="7262"/>
    </location>
</feature>
<evidence type="ECO:0000313" key="17">
    <source>
        <dbReference type="Proteomes" id="UP001363151"/>
    </source>
</evidence>
<feature type="region of interest" description="Disordered" evidence="13">
    <location>
        <begin position="538"/>
        <end position="605"/>
    </location>
</feature>
<feature type="region of interest" description="Disordered" evidence="13">
    <location>
        <begin position="6229"/>
        <end position="6285"/>
    </location>
</feature>
<feature type="region of interest" description="Disordered" evidence="13">
    <location>
        <begin position="7244"/>
        <end position="7280"/>
    </location>
</feature>
<evidence type="ECO:0000256" key="1">
    <source>
        <dbReference type="ARBA" id="ARBA00000707"/>
    </source>
</evidence>
<dbReference type="PANTHER" id="PTHR13367">
    <property type="entry name" value="UBIQUITIN THIOESTERASE"/>
    <property type="match status" value="1"/>
</dbReference>
<dbReference type="InterPro" id="IPR002048">
    <property type="entry name" value="EF_hand_dom"/>
</dbReference>
<dbReference type="Pfam" id="PF03062">
    <property type="entry name" value="MBOAT"/>
    <property type="match status" value="1"/>
</dbReference>
<proteinExistence type="predicted"/>
<dbReference type="EC" id="3.4.19.12" evidence="3"/>
<accession>A0ABR1G915</accession>
<name>A0ABR1G915_AURAN</name>
<dbReference type="InterPro" id="IPR012336">
    <property type="entry name" value="Thioredoxin-like_fold"/>
</dbReference>
<feature type="compositionally biased region" description="Basic residues" evidence="13">
    <location>
        <begin position="1254"/>
        <end position="1265"/>
    </location>
</feature>
<feature type="compositionally biased region" description="Low complexity" evidence="13">
    <location>
        <begin position="832"/>
        <end position="844"/>
    </location>
</feature>
<evidence type="ECO:0000256" key="7">
    <source>
        <dbReference type="ARBA" id="ARBA00022801"/>
    </source>
</evidence>
<dbReference type="CDD" id="cd17039">
    <property type="entry name" value="Ubl_ubiquitin_like"/>
    <property type="match status" value="1"/>
</dbReference>
<dbReference type="CDD" id="cd00051">
    <property type="entry name" value="EFh"/>
    <property type="match status" value="1"/>
</dbReference>
<feature type="region of interest" description="Disordered" evidence="13">
    <location>
        <begin position="644"/>
        <end position="693"/>
    </location>
</feature>
<keyword evidence="5 14" id="KW-0812">Transmembrane</keyword>
<dbReference type="Gene3D" id="3.40.30.10">
    <property type="entry name" value="Glutaredoxin"/>
    <property type="match status" value="1"/>
</dbReference>
<evidence type="ECO:0000256" key="11">
    <source>
        <dbReference type="ARBA" id="ARBA00023136"/>
    </source>
</evidence>
<feature type="region of interest" description="Disordered" evidence="13">
    <location>
        <begin position="259"/>
        <end position="284"/>
    </location>
</feature>
<feature type="region of interest" description="Disordered" evidence="13">
    <location>
        <begin position="1532"/>
        <end position="1552"/>
    </location>
</feature>
<feature type="region of interest" description="Disordered" evidence="13">
    <location>
        <begin position="2567"/>
        <end position="2603"/>
    </location>
</feature>
<feature type="compositionally biased region" description="Basic and acidic residues" evidence="13">
    <location>
        <begin position="6182"/>
        <end position="6214"/>
    </location>
</feature>
<dbReference type="Pfam" id="PF12340">
    <property type="entry name" value="DUF3638"/>
    <property type="match status" value="1"/>
</dbReference>
<feature type="compositionally biased region" description="Basic residues" evidence="13">
    <location>
        <begin position="7263"/>
        <end position="7280"/>
    </location>
</feature>
<keyword evidence="12" id="KW-0175">Coiled coil</keyword>
<feature type="region of interest" description="Disordered" evidence="13">
    <location>
        <begin position="6324"/>
        <end position="6381"/>
    </location>
</feature>
<dbReference type="Gene3D" id="1.10.238.10">
    <property type="entry name" value="EF-hand"/>
    <property type="match status" value="1"/>
</dbReference>
<protein>
    <recommendedName>
        <fullName evidence="3">ubiquitinyl hydrolase 1</fullName>
        <ecNumber evidence="3">3.4.19.12</ecNumber>
    </recommendedName>
</protein>
<comment type="subcellular location">
    <subcellularLocation>
        <location evidence="2">Membrane</location>
        <topology evidence="2">Multi-pass membrane protein</topology>
    </subcellularLocation>
</comment>
<dbReference type="InterPro" id="IPR022099">
    <property type="entry name" value="DUF3638"/>
</dbReference>
<comment type="catalytic activity">
    <reaction evidence="1">
        <text>Thiol-dependent hydrolysis of ester, thioester, amide, peptide and isopeptide bonds formed by the C-terminal Gly of ubiquitin (a 76-residue protein attached to proteins as an intracellular targeting signal).</text>
        <dbReference type="EC" id="3.4.19.12"/>
    </reaction>
</comment>
<dbReference type="InterPro" id="IPR051346">
    <property type="entry name" value="OTU_Deubiquitinase"/>
</dbReference>
<evidence type="ECO:0000256" key="8">
    <source>
        <dbReference type="ARBA" id="ARBA00022807"/>
    </source>
</evidence>
<dbReference type="EMBL" id="JBBJCI010000039">
    <property type="protein sequence ID" value="KAK7249807.1"/>
    <property type="molecule type" value="Genomic_DNA"/>
</dbReference>
<evidence type="ECO:0000256" key="14">
    <source>
        <dbReference type="SAM" id="Phobius"/>
    </source>
</evidence>
<dbReference type="InterPro" id="IPR018247">
    <property type="entry name" value="EF_Hand_1_Ca_BS"/>
</dbReference>
<dbReference type="SUPFAM" id="SSF47473">
    <property type="entry name" value="EF-hand"/>
    <property type="match status" value="1"/>
</dbReference>
<keyword evidence="17" id="KW-1185">Reference proteome</keyword>
<feature type="compositionally biased region" description="Low complexity" evidence="13">
    <location>
        <begin position="784"/>
        <end position="796"/>
    </location>
</feature>
<feature type="transmembrane region" description="Helical" evidence="14">
    <location>
        <begin position="44"/>
        <end position="62"/>
    </location>
</feature>
<evidence type="ECO:0000256" key="4">
    <source>
        <dbReference type="ARBA" id="ARBA00022670"/>
    </source>
</evidence>
<keyword evidence="9" id="KW-0106">Calcium</keyword>
<feature type="compositionally biased region" description="Low complexity" evidence="13">
    <location>
        <begin position="6330"/>
        <end position="6380"/>
    </location>
</feature>
<feature type="compositionally biased region" description="Acidic residues" evidence="13">
    <location>
        <begin position="804"/>
        <end position="824"/>
    </location>
</feature>
<feature type="domain" description="EF-hand" evidence="15">
    <location>
        <begin position="5394"/>
        <end position="5429"/>
    </location>
</feature>
<dbReference type="PROSITE" id="PS50222">
    <property type="entry name" value="EF_HAND_2"/>
    <property type="match status" value="1"/>
</dbReference>
<dbReference type="InterPro" id="IPR022105">
    <property type="entry name" value="DUF3645"/>
</dbReference>
<evidence type="ECO:0000313" key="16">
    <source>
        <dbReference type="EMBL" id="KAK7249807.1"/>
    </source>
</evidence>
<feature type="compositionally biased region" description="Low complexity" evidence="13">
    <location>
        <begin position="2572"/>
        <end position="2603"/>
    </location>
</feature>
<dbReference type="InterPro" id="IPR011992">
    <property type="entry name" value="EF-hand-dom_pair"/>
</dbReference>
<feature type="compositionally biased region" description="Low complexity" evidence="13">
    <location>
        <begin position="562"/>
        <end position="577"/>
    </location>
</feature>
<keyword evidence="8" id="KW-0788">Thiol protease</keyword>
<reference evidence="16 17" key="1">
    <citation type="submission" date="2024-03" db="EMBL/GenBank/DDBJ databases">
        <title>Aureococcus anophagefferens CCMP1851 and Kratosvirus quantuckense: Draft genome of a second virus-susceptible host strain in the model system.</title>
        <authorList>
            <person name="Chase E."/>
            <person name="Truchon A.R."/>
            <person name="Schepens W."/>
            <person name="Wilhelm S.W."/>
        </authorList>
    </citation>
    <scope>NUCLEOTIDE SEQUENCE [LARGE SCALE GENOMIC DNA]</scope>
    <source>
        <strain evidence="16 17">CCMP1851</strain>
    </source>
</reference>
<feature type="compositionally biased region" description="Low complexity" evidence="13">
    <location>
        <begin position="1284"/>
        <end position="1301"/>
    </location>
</feature>
<feature type="compositionally biased region" description="Low complexity" evidence="13">
    <location>
        <begin position="6242"/>
        <end position="6280"/>
    </location>
</feature>
<evidence type="ECO:0000256" key="2">
    <source>
        <dbReference type="ARBA" id="ARBA00004141"/>
    </source>
</evidence>
<evidence type="ECO:0000256" key="9">
    <source>
        <dbReference type="ARBA" id="ARBA00022837"/>
    </source>
</evidence>
<feature type="compositionally biased region" description="Low complexity" evidence="13">
    <location>
        <begin position="7188"/>
        <end position="7202"/>
    </location>
</feature>
<feature type="transmembrane region" description="Helical" evidence="14">
    <location>
        <begin position="290"/>
        <end position="320"/>
    </location>
</feature>
<gene>
    <name evidence="16" type="primary">GUP1</name>
    <name evidence="16" type="ORF">SO694_00005018</name>
</gene>
<feature type="compositionally biased region" description="Basic and acidic residues" evidence="13">
    <location>
        <begin position="1273"/>
        <end position="1283"/>
    </location>
</feature>
<dbReference type="Proteomes" id="UP001363151">
    <property type="component" value="Unassembled WGS sequence"/>
</dbReference>
<feature type="region of interest" description="Disordered" evidence="13">
    <location>
        <begin position="784"/>
        <end position="864"/>
    </location>
</feature>
<keyword evidence="11 14" id="KW-0472">Membrane</keyword>
<feature type="region of interest" description="Disordered" evidence="13">
    <location>
        <begin position="5446"/>
        <end position="5523"/>
    </location>
</feature>